<proteinExistence type="predicted"/>
<dbReference type="EMBL" id="JAFEMO010000001">
    <property type="protein sequence ID" value="KAH7577202.1"/>
    <property type="molecule type" value="Genomic_DNA"/>
</dbReference>
<evidence type="ECO:0000313" key="3">
    <source>
        <dbReference type="Proteomes" id="UP000827721"/>
    </source>
</evidence>
<dbReference type="PANTHER" id="PTHR46038">
    <property type="entry name" value="EXPRESSED PROTEIN-RELATED"/>
    <property type="match status" value="1"/>
</dbReference>
<organism evidence="2 3">
    <name type="scientific">Xanthoceras sorbifolium</name>
    <dbReference type="NCBI Taxonomy" id="99658"/>
    <lineage>
        <taxon>Eukaryota</taxon>
        <taxon>Viridiplantae</taxon>
        <taxon>Streptophyta</taxon>
        <taxon>Embryophyta</taxon>
        <taxon>Tracheophyta</taxon>
        <taxon>Spermatophyta</taxon>
        <taxon>Magnoliopsida</taxon>
        <taxon>eudicotyledons</taxon>
        <taxon>Gunneridae</taxon>
        <taxon>Pentapetalae</taxon>
        <taxon>rosids</taxon>
        <taxon>malvids</taxon>
        <taxon>Sapindales</taxon>
        <taxon>Sapindaceae</taxon>
        <taxon>Xanthoceroideae</taxon>
        <taxon>Xanthoceras</taxon>
    </lineage>
</organism>
<keyword evidence="3" id="KW-1185">Reference proteome</keyword>
<dbReference type="PANTHER" id="PTHR46038:SF37">
    <property type="entry name" value="GLYCOSYLTRANSFERASE"/>
    <property type="match status" value="1"/>
</dbReference>
<dbReference type="InterPro" id="IPR005069">
    <property type="entry name" value="Nucl-diP-sugar_transferase"/>
</dbReference>
<protein>
    <recommendedName>
        <fullName evidence="1">Nucleotide-diphospho-sugar transferase domain-containing protein</fullName>
    </recommendedName>
</protein>
<evidence type="ECO:0000259" key="1">
    <source>
        <dbReference type="Pfam" id="PF03407"/>
    </source>
</evidence>
<evidence type="ECO:0000313" key="2">
    <source>
        <dbReference type="EMBL" id="KAH7577202.1"/>
    </source>
</evidence>
<reference evidence="2 3" key="1">
    <citation type="submission" date="2021-02" db="EMBL/GenBank/DDBJ databases">
        <title>Plant Genome Project.</title>
        <authorList>
            <person name="Zhang R.-G."/>
        </authorList>
    </citation>
    <scope>NUCLEOTIDE SEQUENCE [LARGE SCALE GENOMIC DNA]</scope>
    <source>
        <tissue evidence="2">Leaves</tissue>
    </source>
</reference>
<accession>A0ABQ8IKI8</accession>
<dbReference type="Proteomes" id="UP000827721">
    <property type="component" value="Unassembled WGS sequence"/>
</dbReference>
<dbReference type="InterPro" id="IPR044821">
    <property type="entry name" value="At1g28695/At4g15970-like"/>
</dbReference>
<dbReference type="Pfam" id="PF03407">
    <property type="entry name" value="Nucleotid_trans"/>
    <property type="match status" value="1"/>
</dbReference>
<feature type="domain" description="Nucleotide-diphospho-sugar transferase" evidence="1">
    <location>
        <begin position="57"/>
        <end position="249"/>
    </location>
</feature>
<gene>
    <name evidence="2" type="ORF">JRO89_XS01G0220100</name>
</gene>
<comment type="caution">
    <text evidence="2">The sequence shown here is derived from an EMBL/GenBank/DDBJ whole genome shotgun (WGS) entry which is preliminary data.</text>
</comment>
<name>A0ABQ8IKI8_9ROSI</name>
<sequence>MDPERRSKTLVQLLRETTMADRTVIVSIVDETWASPSGSILDLFLESFHVGQGTKPLLNHLLIVALDTKAFQYCNSIHPHCFYLTNPPQKYTSKKPLLIPHLKYKFLQELIELGYNFVSTDADVMWLRNPFLQINPSKELTIACDFNSALPSMSNKVDEGFFYMKSNAVTMEYFKYWDMARFLYPHYQNQSLCEATVSEDTILGIIELRVEYLDVARFGGFCQQVNNMEEICTMRSNCCENIENKVHDLKLLLDDWRNFTSPSPERTSLKGSFFTWRAPEKCKVITKKFLK</sequence>